<dbReference type="Pfam" id="PF12867">
    <property type="entry name" value="DinB_2"/>
    <property type="match status" value="1"/>
</dbReference>
<feature type="domain" description="DinB-like" evidence="1">
    <location>
        <begin position="10"/>
        <end position="162"/>
    </location>
</feature>
<evidence type="ECO:0000313" key="2">
    <source>
        <dbReference type="EMBL" id="MBB6111332.1"/>
    </source>
</evidence>
<dbReference type="RefSeq" id="WP_076375633.1">
    <property type="nucleotide sequence ID" value="NZ_FTMG01000011.1"/>
</dbReference>
<name>A0ABR6PNI1_9SPHI</name>
<gene>
    <name evidence="2" type="ORF">HDF23_004100</name>
</gene>
<organism evidence="2 3">
    <name type="scientific">Mucilaginibacter lappiensis</name>
    <dbReference type="NCBI Taxonomy" id="354630"/>
    <lineage>
        <taxon>Bacteria</taxon>
        <taxon>Pseudomonadati</taxon>
        <taxon>Bacteroidota</taxon>
        <taxon>Sphingobacteriia</taxon>
        <taxon>Sphingobacteriales</taxon>
        <taxon>Sphingobacteriaceae</taxon>
        <taxon>Mucilaginibacter</taxon>
    </lineage>
</organism>
<dbReference type="InterPro" id="IPR034660">
    <property type="entry name" value="DinB/YfiT-like"/>
</dbReference>
<evidence type="ECO:0000259" key="1">
    <source>
        <dbReference type="Pfam" id="PF12867"/>
    </source>
</evidence>
<proteinExistence type="predicted"/>
<keyword evidence="3" id="KW-1185">Reference proteome</keyword>
<dbReference type="EMBL" id="JACHCB010000011">
    <property type="protein sequence ID" value="MBB6111332.1"/>
    <property type="molecule type" value="Genomic_DNA"/>
</dbReference>
<comment type="caution">
    <text evidence="2">The sequence shown here is derived from an EMBL/GenBank/DDBJ whole genome shotgun (WGS) entry which is preliminary data.</text>
</comment>
<dbReference type="InterPro" id="IPR024775">
    <property type="entry name" value="DinB-like"/>
</dbReference>
<protein>
    <recommendedName>
        <fullName evidence="1">DinB-like domain-containing protein</fullName>
    </recommendedName>
</protein>
<dbReference type="Proteomes" id="UP000541583">
    <property type="component" value="Unassembled WGS sequence"/>
</dbReference>
<dbReference type="Gene3D" id="1.20.120.450">
    <property type="entry name" value="dinb family like domain"/>
    <property type="match status" value="1"/>
</dbReference>
<evidence type="ECO:0000313" key="3">
    <source>
        <dbReference type="Proteomes" id="UP000541583"/>
    </source>
</evidence>
<sequence>MSIGKELSAIETALDSYRELLDTIPDDLFAETPAGGGWSSAEVYSHVMQATLRSSIAIERCAHSNCPPTKKGPSLQGYFTLLFSRFPPVKIKMLDIMNVEKISKEDARNLIIKCRKRIEDIAPLIVKASPSVRYGHPRLGMLNAKQWFKFTRIHLLHHLKQLEQIKNKFHAA</sequence>
<reference evidence="2 3" key="1">
    <citation type="submission" date="2020-08" db="EMBL/GenBank/DDBJ databases">
        <title>Genomic Encyclopedia of Type Strains, Phase IV (KMG-V): Genome sequencing to study the core and pangenomes of soil and plant-associated prokaryotes.</title>
        <authorList>
            <person name="Whitman W."/>
        </authorList>
    </citation>
    <scope>NUCLEOTIDE SEQUENCE [LARGE SCALE GENOMIC DNA]</scope>
    <source>
        <strain evidence="2 3">ANJLi2</strain>
    </source>
</reference>
<accession>A0ABR6PNI1</accession>
<dbReference type="SUPFAM" id="SSF109854">
    <property type="entry name" value="DinB/YfiT-like putative metalloenzymes"/>
    <property type="match status" value="1"/>
</dbReference>